<comment type="caution">
    <text evidence="5">The sequence shown here is derived from an EMBL/GenBank/DDBJ whole genome shotgun (WGS) entry which is preliminary data.</text>
</comment>
<accession>A0A085GFR7</accession>
<dbReference type="Proteomes" id="UP000028640">
    <property type="component" value="Unassembled WGS sequence"/>
</dbReference>
<sequence length="203" mass="22726">MDHPSADKIIDLYQRNSAYWDDIRSDRLIESPWLESFLNLQPAVADILDIGCGSGKPIAQFFVEQGHRVTGVDASEAMIALCRQRFPAHQWQVADMRQLALGQKFDGILAWDSFFHLKRDDQRAMFALFAQHAKPNAALMFTSGPADGEAIGQLNGETLYHASLAPEEYRQLLADHGFRVVKTIAEDPDCGGHTIWLAQAFQP</sequence>
<dbReference type="RefSeq" id="WP_034790041.1">
    <property type="nucleotide sequence ID" value="NZ_JMPJ01000040.1"/>
</dbReference>
<proteinExistence type="predicted"/>
<dbReference type="AlphaFoldDB" id="A0A085GFR7"/>
<dbReference type="PANTHER" id="PTHR43861:SF1">
    <property type="entry name" value="TRANS-ACONITATE 2-METHYLTRANSFERASE"/>
    <property type="match status" value="1"/>
</dbReference>
<protein>
    <submittedName>
        <fullName evidence="5">Methyltransferase</fullName>
    </submittedName>
</protein>
<dbReference type="GeneID" id="78379808"/>
<dbReference type="eggNOG" id="COG0500">
    <property type="taxonomic scope" value="Bacteria"/>
</dbReference>
<dbReference type="STRING" id="910964.GEAM_1460"/>
<evidence type="ECO:0000313" key="6">
    <source>
        <dbReference type="Proteomes" id="UP000028640"/>
    </source>
</evidence>
<evidence type="ECO:0000259" key="4">
    <source>
        <dbReference type="Pfam" id="PF13649"/>
    </source>
</evidence>
<dbReference type="Pfam" id="PF13649">
    <property type="entry name" value="Methyltransf_25"/>
    <property type="match status" value="1"/>
</dbReference>
<evidence type="ECO:0000256" key="2">
    <source>
        <dbReference type="ARBA" id="ARBA00022679"/>
    </source>
</evidence>
<dbReference type="InterPro" id="IPR041698">
    <property type="entry name" value="Methyltransf_25"/>
</dbReference>
<name>A0A085GFR7_EWIA3</name>
<dbReference type="EMBL" id="JMPJ01000040">
    <property type="protein sequence ID" value="KFC82562.1"/>
    <property type="molecule type" value="Genomic_DNA"/>
</dbReference>
<keyword evidence="3" id="KW-0949">S-adenosyl-L-methionine</keyword>
<dbReference type="InterPro" id="IPR029063">
    <property type="entry name" value="SAM-dependent_MTases_sf"/>
</dbReference>
<evidence type="ECO:0000313" key="5">
    <source>
        <dbReference type="EMBL" id="KFC82562.1"/>
    </source>
</evidence>
<dbReference type="Gene3D" id="3.40.50.150">
    <property type="entry name" value="Vaccinia Virus protein VP39"/>
    <property type="match status" value="1"/>
</dbReference>
<dbReference type="GO" id="GO:0008168">
    <property type="term" value="F:methyltransferase activity"/>
    <property type="evidence" value="ECO:0007669"/>
    <property type="project" value="UniProtKB-KW"/>
</dbReference>
<keyword evidence="1 5" id="KW-0489">Methyltransferase</keyword>
<dbReference type="OrthoDB" id="9791837at2"/>
<feature type="domain" description="Methyltransferase" evidence="4">
    <location>
        <begin position="47"/>
        <end position="136"/>
    </location>
</feature>
<dbReference type="CDD" id="cd02440">
    <property type="entry name" value="AdoMet_MTases"/>
    <property type="match status" value="1"/>
</dbReference>
<reference evidence="5 6" key="1">
    <citation type="submission" date="2014-05" db="EMBL/GenBank/DDBJ databases">
        <title>ATOL: Assembling a taxonomically balanced genome-scale reconstruction of the evolutionary history of the Enterobacteriaceae.</title>
        <authorList>
            <person name="Plunkett G.III."/>
            <person name="Neeno-Eckwall E.C."/>
            <person name="Glasner J.D."/>
            <person name="Perna N.T."/>
        </authorList>
    </citation>
    <scope>NUCLEOTIDE SEQUENCE [LARGE SCALE GENOMIC DNA]</scope>
    <source>
        <strain evidence="5 6">ATCC 33852</strain>
    </source>
</reference>
<keyword evidence="6" id="KW-1185">Reference proteome</keyword>
<evidence type="ECO:0000256" key="3">
    <source>
        <dbReference type="ARBA" id="ARBA00022691"/>
    </source>
</evidence>
<gene>
    <name evidence="5" type="ORF">GEAM_1460</name>
</gene>
<organism evidence="5 6">
    <name type="scientific">Ewingella americana (strain ATCC 33852 / DSM 4580 / CCUG 14506 / JCM 5911 / LMG 7869 / NCTC 12157 / CDC 1468-78)</name>
    <dbReference type="NCBI Taxonomy" id="910964"/>
    <lineage>
        <taxon>Bacteria</taxon>
        <taxon>Pseudomonadati</taxon>
        <taxon>Pseudomonadota</taxon>
        <taxon>Gammaproteobacteria</taxon>
        <taxon>Enterobacterales</taxon>
        <taxon>Yersiniaceae</taxon>
        <taxon>Ewingella</taxon>
    </lineage>
</organism>
<evidence type="ECO:0000256" key="1">
    <source>
        <dbReference type="ARBA" id="ARBA00022603"/>
    </source>
</evidence>
<dbReference type="PANTHER" id="PTHR43861">
    <property type="entry name" value="TRANS-ACONITATE 2-METHYLTRANSFERASE-RELATED"/>
    <property type="match status" value="1"/>
</dbReference>
<dbReference type="SUPFAM" id="SSF53335">
    <property type="entry name" value="S-adenosyl-L-methionine-dependent methyltransferases"/>
    <property type="match status" value="1"/>
</dbReference>
<dbReference type="GO" id="GO:0032259">
    <property type="term" value="P:methylation"/>
    <property type="evidence" value="ECO:0007669"/>
    <property type="project" value="UniProtKB-KW"/>
</dbReference>
<keyword evidence="2 5" id="KW-0808">Transferase</keyword>